<accession>K2PAC5</accession>
<dbReference type="CDD" id="cd00038">
    <property type="entry name" value="CAP_ED"/>
    <property type="match status" value="1"/>
</dbReference>
<dbReference type="GO" id="GO:0003677">
    <property type="term" value="F:DNA binding"/>
    <property type="evidence" value="ECO:0007669"/>
    <property type="project" value="UniProtKB-KW"/>
</dbReference>
<keyword evidence="1" id="KW-0805">Transcription regulation</keyword>
<dbReference type="PANTHER" id="PTHR24567">
    <property type="entry name" value="CRP FAMILY TRANSCRIPTIONAL REGULATORY PROTEIN"/>
    <property type="match status" value="1"/>
</dbReference>
<dbReference type="Pfam" id="PF13545">
    <property type="entry name" value="HTH_Crp_2"/>
    <property type="match status" value="1"/>
</dbReference>
<dbReference type="PANTHER" id="PTHR24567:SF26">
    <property type="entry name" value="REGULATORY PROTEIN YEIL"/>
    <property type="match status" value="1"/>
</dbReference>
<dbReference type="InterPro" id="IPR050397">
    <property type="entry name" value="Env_Response_Regulators"/>
</dbReference>
<keyword evidence="2" id="KW-0238">DNA-binding</keyword>
<dbReference type="EMBL" id="ALJF01000015">
    <property type="protein sequence ID" value="EKF57883.1"/>
    <property type="molecule type" value="Genomic_DNA"/>
</dbReference>
<evidence type="ECO:0000259" key="4">
    <source>
        <dbReference type="PROSITE" id="PS51063"/>
    </source>
</evidence>
<dbReference type="SMART" id="SM00419">
    <property type="entry name" value="HTH_CRP"/>
    <property type="match status" value="1"/>
</dbReference>
<dbReference type="STRING" id="1156935.QWE_19098"/>
<sequence>MLTAGWTCSYHLLQNGGRQIVNLQLPGDILGLQGLFLGVPSLSFQAVTDVEVLEVPASDFMQALKRNNQTVASVYRAALRDEAIIVEHLANLGGGDATQSLAHFLLETGVRLSQLGLASETGYLCPLSQDEIADVLGLSSVHVNRVLRHFREEGLVTFRDGFVRIHDYQRLVTLASFDPVYLGRVRAFPDAVAGSD</sequence>
<feature type="domain" description="HTH crp-type" evidence="4">
    <location>
        <begin position="95"/>
        <end position="169"/>
    </location>
</feature>
<dbReference type="Pfam" id="PF00027">
    <property type="entry name" value="cNMP_binding"/>
    <property type="match status" value="1"/>
</dbReference>
<keyword evidence="5" id="KW-0418">Kinase</keyword>
<dbReference type="SUPFAM" id="SSF46785">
    <property type="entry name" value="Winged helix' DNA-binding domain"/>
    <property type="match status" value="1"/>
</dbReference>
<dbReference type="eggNOG" id="COG0664">
    <property type="taxonomic scope" value="Bacteria"/>
</dbReference>
<keyword evidence="6" id="KW-1185">Reference proteome</keyword>
<dbReference type="AlphaFoldDB" id="K2PAC5"/>
<evidence type="ECO:0000313" key="5">
    <source>
        <dbReference type="EMBL" id="EKF57883.1"/>
    </source>
</evidence>
<dbReference type="InterPro" id="IPR018490">
    <property type="entry name" value="cNMP-bd_dom_sf"/>
</dbReference>
<dbReference type="Gene3D" id="2.60.120.10">
    <property type="entry name" value="Jelly Rolls"/>
    <property type="match status" value="1"/>
</dbReference>
<evidence type="ECO:0000256" key="2">
    <source>
        <dbReference type="ARBA" id="ARBA00023125"/>
    </source>
</evidence>
<dbReference type="InterPro" id="IPR014710">
    <property type="entry name" value="RmlC-like_jellyroll"/>
</dbReference>
<evidence type="ECO:0000256" key="1">
    <source>
        <dbReference type="ARBA" id="ARBA00023015"/>
    </source>
</evidence>
<keyword evidence="5" id="KW-0808">Transferase</keyword>
<dbReference type="InterPro" id="IPR012318">
    <property type="entry name" value="HTH_CRP"/>
</dbReference>
<dbReference type="PROSITE" id="PS51063">
    <property type="entry name" value="HTH_CRP_2"/>
    <property type="match status" value="1"/>
</dbReference>
<dbReference type="Gene3D" id="1.10.10.10">
    <property type="entry name" value="Winged helix-like DNA-binding domain superfamily/Winged helix DNA-binding domain"/>
    <property type="match status" value="1"/>
</dbReference>
<dbReference type="Proteomes" id="UP000007123">
    <property type="component" value="Unassembled WGS sequence"/>
</dbReference>
<proteinExistence type="predicted"/>
<gene>
    <name evidence="5" type="ORF">QWE_19098</name>
</gene>
<evidence type="ECO:0000256" key="3">
    <source>
        <dbReference type="ARBA" id="ARBA00023163"/>
    </source>
</evidence>
<dbReference type="GO" id="GO:0016301">
    <property type="term" value="F:kinase activity"/>
    <property type="evidence" value="ECO:0007669"/>
    <property type="project" value="UniProtKB-KW"/>
</dbReference>
<dbReference type="SUPFAM" id="SSF51206">
    <property type="entry name" value="cAMP-binding domain-like"/>
    <property type="match status" value="1"/>
</dbReference>
<protein>
    <submittedName>
        <fullName evidence="5">Putative signal transduction histidine kinase</fullName>
    </submittedName>
</protein>
<dbReference type="PATRIC" id="fig|1156935.5.peg.3884"/>
<dbReference type="GO" id="GO:0003700">
    <property type="term" value="F:DNA-binding transcription factor activity"/>
    <property type="evidence" value="ECO:0007669"/>
    <property type="project" value="TreeGrafter"/>
</dbReference>
<keyword evidence="3" id="KW-0804">Transcription</keyword>
<organism evidence="5 6">
    <name type="scientific">Agrobacterium albertimagni AOL15</name>
    <dbReference type="NCBI Taxonomy" id="1156935"/>
    <lineage>
        <taxon>Bacteria</taxon>
        <taxon>Pseudomonadati</taxon>
        <taxon>Pseudomonadota</taxon>
        <taxon>Alphaproteobacteria</taxon>
        <taxon>Hyphomicrobiales</taxon>
        <taxon>Rhizobiaceae</taxon>
        <taxon>Rhizobium/Agrobacterium group</taxon>
        <taxon>Agrobacterium</taxon>
    </lineage>
</organism>
<dbReference type="InterPro" id="IPR036390">
    <property type="entry name" value="WH_DNA-bd_sf"/>
</dbReference>
<dbReference type="InterPro" id="IPR000595">
    <property type="entry name" value="cNMP-bd_dom"/>
</dbReference>
<dbReference type="GO" id="GO:0005829">
    <property type="term" value="C:cytosol"/>
    <property type="evidence" value="ECO:0007669"/>
    <property type="project" value="TreeGrafter"/>
</dbReference>
<evidence type="ECO:0000313" key="6">
    <source>
        <dbReference type="Proteomes" id="UP000007123"/>
    </source>
</evidence>
<name>K2PAC5_9HYPH</name>
<comment type="caution">
    <text evidence="5">The sequence shown here is derived from an EMBL/GenBank/DDBJ whole genome shotgun (WGS) entry which is preliminary data.</text>
</comment>
<dbReference type="InterPro" id="IPR036388">
    <property type="entry name" value="WH-like_DNA-bd_sf"/>
</dbReference>
<reference evidence="5 6" key="1">
    <citation type="journal article" date="2012" name="J. Bacteriol.">
        <title>Draft Genome Sequence of Agrobacterium albertimagni Strain AOL15.</title>
        <authorList>
            <person name="Trimble W.L."/>
            <person name="Phung le T."/>
            <person name="Meyer F."/>
            <person name="Gilbert J.A."/>
            <person name="Silver S."/>
        </authorList>
    </citation>
    <scope>NUCLEOTIDE SEQUENCE [LARGE SCALE GENOMIC DNA]</scope>
    <source>
        <strain evidence="5 6">AOL15</strain>
    </source>
</reference>